<organism evidence="1 2">
    <name type="scientific">Eumeta variegata</name>
    <name type="common">Bagworm moth</name>
    <name type="synonym">Eumeta japonica</name>
    <dbReference type="NCBI Taxonomy" id="151549"/>
    <lineage>
        <taxon>Eukaryota</taxon>
        <taxon>Metazoa</taxon>
        <taxon>Ecdysozoa</taxon>
        <taxon>Arthropoda</taxon>
        <taxon>Hexapoda</taxon>
        <taxon>Insecta</taxon>
        <taxon>Pterygota</taxon>
        <taxon>Neoptera</taxon>
        <taxon>Endopterygota</taxon>
        <taxon>Lepidoptera</taxon>
        <taxon>Glossata</taxon>
        <taxon>Ditrysia</taxon>
        <taxon>Tineoidea</taxon>
        <taxon>Psychidae</taxon>
        <taxon>Oiketicinae</taxon>
        <taxon>Eumeta</taxon>
    </lineage>
</organism>
<gene>
    <name evidence="1" type="ORF">EVAR_3576_1</name>
</gene>
<accession>A0A4C1SVM4</accession>
<evidence type="ECO:0000313" key="1">
    <source>
        <dbReference type="EMBL" id="GBP06222.1"/>
    </source>
</evidence>
<dbReference type="Proteomes" id="UP000299102">
    <property type="component" value="Unassembled WGS sequence"/>
</dbReference>
<reference evidence="1 2" key="1">
    <citation type="journal article" date="2019" name="Commun. Biol.">
        <title>The bagworm genome reveals a unique fibroin gene that provides high tensile strength.</title>
        <authorList>
            <person name="Kono N."/>
            <person name="Nakamura H."/>
            <person name="Ohtoshi R."/>
            <person name="Tomita M."/>
            <person name="Numata K."/>
            <person name="Arakawa K."/>
        </authorList>
    </citation>
    <scope>NUCLEOTIDE SEQUENCE [LARGE SCALE GENOMIC DNA]</scope>
</reference>
<evidence type="ECO:0000313" key="2">
    <source>
        <dbReference type="Proteomes" id="UP000299102"/>
    </source>
</evidence>
<sequence length="76" mass="8488">MAREVQSGQHLKEPWVARKLHSTVIGYSRAKSACIPWMRPELARSALNPHYGDITQCGGQTTSFHGFACQRSANIF</sequence>
<proteinExistence type="predicted"/>
<keyword evidence="2" id="KW-1185">Reference proteome</keyword>
<dbReference type="EMBL" id="BGZK01000021">
    <property type="protein sequence ID" value="GBP06222.1"/>
    <property type="molecule type" value="Genomic_DNA"/>
</dbReference>
<comment type="caution">
    <text evidence="1">The sequence shown here is derived from an EMBL/GenBank/DDBJ whole genome shotgun (WGS) entry which is preliminary data.</text>
</comment>
<name>A0A4C1SVM4_EUMVA</name>
<dbReference type="AlphaFoldDB" id="A0A4C1SVM4"/>
<protein>
    <submittedName>
        <fullName evidence="1">Uncharacterized protein</fullName>
    </submittedName>
</protein>